<dbReference type="InterPro" id="IPR011320">
    <property type="entry name" value="RNase_H1_N"/>
</dbReference>
<dbReference type="EMBL" id="JAYWIO010000005">
    <property type="protein sequence ID" value="KAK7260380.1"/>
    <property type="molecule type" value="Genomic_DNA"/>
</dbReference>
<proteinExistence type="predicted"/>
<sequence>MHGKSTSTMVGTILVGQVFTWVTSVITIQLKNRDIENQLYEFSMQDTLAKISHLHTKLFPAYTKHSVMAQGVKNYVRYYCYMQVTGYSRASYEAFDTFEEAKESWDSHVAAQLTGSVPVHGDGGGEASSSSPVVGGSSDDGGVGALPNIVNDANLEAFLIGLMVGLAMTLKK</sequence>
<accession>A0AAN9I1N4</accession>
<reference evidence="2 3" key="1">
    <citation type="submission" date="2024-01" db="EMBL/GenBank/DDBJ databases">
        <title>The genomes of 5 underutilized Papilionoideae crops provide insights into root nodulation and disease resistanc.</title>
        <authorList>
            <person name="Yuan L."/>
        </authorList>
    </citation>
    <scope>NUCLEOTIDE SEQUENCE [LARGE SCALE GENOMIC DNA]</scope>
    <source>
        <strain evidence="2">ZHUSHIDOU_FW_LH</strain>
        <tissue evidence="2">Leaf</tissue>
    </source>
</reference>
<comment type="caution">
    <text evidence="2">The sequence shown here is derived from an EMBL/GenBank/DDBJ whole genome shotgun (WGS) entry which is preliminary data.</text>
</comment>
<dbReference type="Proteomes" id="UP001372338">
    <property type="component" value="Unassembled WGS sequence"/>
</dbReference>
<evidence type="ECO:0000259" key="1">
    <source>
        <dbReference type="Pfam" id="PF01693"/>
    </source>
</evidence>
<dbReference type="AlphaFoldDB" id="A0AAN9I1N4"/>
<dbReference type="Pfam" id="PF01693">
    <property type="entry name" value="Cauli_VI"/>
    <property type="match status" value="1"/>
</dbReference>
<evidence type="ECO:0000313" key="2">
    <source>
        <dbReference type="EMBL" id="KAK7260380.1"/>
    </source>
</evidence>
<feature type="domain" description="Ribonuclease H1 N-terminal" evidence="1">
    <location>
        <begin position="80"/>
        <end position="103"/>
    </location>
</feature>
<evidence type="ECO:0000313" key="3">
    <source>
        <dbReference type="Proteomes" id="UP001372338"/>
    </source>
</evidence>
<organism evidence="2 3">
    <name type="scientific">Crotalaria pallida</name>
    <name type="common">Smooth rattlebox</name>
    <name type="synonym">Crotalaria striata</name>
    <dbReference type="NCBI Taxonomy" id="3830"/>
    <lineage>
        <taxon>Eukaryota</taxon>
        <taxon>Viridiplantae</taxon>
        <taxon>Streptophyta</taxon>
        <taxon>Embryophyta</taxon>
        <taxon>Tracheophyta</taxon>
        <taxon>Spermatophyta</taxon>
        <taxon>Magnoliopsida</taxon>
        <taxon>eudicotyledons</taxon>
        <taxon>Gunneridae</taxon>
        <taxon>Pentapetalae</taxon>
        <taxon>rosids</taxon>
        <taxon>fabids</taxon>
        <taxon>Fabales</taxon>
        <taxon>Fabaceae</taxon>
        <taxon>Papilionoideae</taxon>
        <taxon>50 kb inversion clade</taxon>
        <taxon>genistoids sensu lato</taxon>
        <taxon>core genistoids</taxon>
        <taxon>Crotalarieae</taxon>
        <taxon>Crotalaria</taxon>
    </lineage>
</organism>
<gene>
    <name evidence="2" type="ORF">RIF29_26376</name>
</gene>
<protein>
    <recommendedName>
        <fullName evidence="1">Ribonuclease H1 N-terminal domain-containing protein</fullName>
    </recommendedName>
</protein>
<keyword evidence="3" id="KW-1185">Reference proteome</keyword>
<name>A0AAN9I1N4_CROPI</name>